<name>A0A6B0T7K8_9EURY</name>
<proteinExistence type="predicted"/>
<protein>
    <submittedName>
        <fullName evidence="2">Uncharacterized protein</fullName>
    </submittedName>
</protein>
<dbReference type="RefSeq" id="WP_159765075.1">
    <property type="nucleotide sequence ID" value="NZ_WUUT01000007.1"/>
</dbReference>
<evidence type="ECO:0000313" key="3">
    <source>
        <dbReference type="Proteomes" id="UP000466535"/>
    </source>
</evidence>
<feature type="transmembrane region" description="Helical" evidence="1">
    <location>
        <begin position="47"/>
        <end position="68"/>
    </location>
</feature>
<keyword evidence="1" id="KW-0472">Membrane</keyword>
<reference evidence="2 3" key="1">
    <citation type="submission" date="2019-12" db="EMBL/GenBank/DDBJ databases">
        <title>Isolation and characterization of three novel carbon monoxide-oxidizing members of Halobacteria from salione crusts and soils.</title>
        <authorList>
            <person name="Myers M.R."/>
            <person name="King G.M."/>
        </authorList>
    </citation>
    <scope>NUCLEOTIDE SEQUENCE [LARGE SCALE GENOMIC DNA]</scope>
    <source>
        <strain evidence="2 3">WSH3</strain>
    </source>
</reference>
<keyword evidence="3" id="KW-1185">Reference proteome</keyword>
<gene>
    <name evidence="2" type="ORF">GRX03_15110</name>
</gene>
<keyword evidence="1" id="KW-1133">Transmembrane helix</keyword>
<evidence type="ECO:0000313" key="2">
    <source>
        <dbReference type="EMBL" id="MXR52927.1"/>
    </source>
</evidence>
<sequence>MSHGIESLAVCLDRDHVIRTAGIALLVGTWLTLFNHATALLGLELSFWVRITLNYLTPLTVANLGLIARQTGSSDH</sequence>
<dbReference type="Proteomes" id="UP000466535">
    <property type="component" value="Unassembled WGS sequence"/>
</dbReference>
<dbReference type="AlphaFoldDB" id="A0A6B0T7K8"/>
<feature type="transmembrane region" description="Helical" evidence="1">
    <location>
        <begin position="21"/>
        <end position="41"/>
    </location>
</feature>
<evidence type="ECO:0000256" key="1">
    <source>
        <dbReference type="SAM" id="Phobius"/>
    </source>
</evidence>
<organism evidence="2 3">
    <name type="scientific">Halovenus carboxidivorans</name>
    <dbReference type="NCBI Taxonomy" id="2692199"/>
    <lineage>
        <taxon>Archaea</taxon>
        <taxon>Methanobacteriati</taxon>
        <taxon>Methanobacteriota</taxon>
        <taxon>Stenosarchaea group</taxon>
        <taxon>Halobacteria</taxon>
        <taxon>Halobacteriales</taxon>
        <taxon>Haloarculaceae</taxon>
        <taxon>Halovenus</taxon>
    </lineage>
</organism>
<keyword evidence="1" id="KW-0812">Transmembrane</keyword>
<dbReference type="EMBL" id="WUUT01000007">
    <property type="protein sequence ID" value="MXR52927.1"/>
    <property type="molecule type" value="Genomic_DNA"/>
</dbReference>
<comment type="caution">
    <text evidence="2">The sequence shown here is derived from an EMBL/GenBank/DDBJ whole genome shotgun (WGS) entry which is preliminary data.</text>
</comment>
<accession>A0A6B0T7K8</accession>